<evidence type="ECO:0000259" key="6">
    <source>
        <dbReference type="PROSITE" id="PS50262"/>
    </source>
</evidence>
<keyword evidence="2 5" id="KW-0812">Transmembrane</keyword>
<dbReference type="Pfam" id="PF00001">
    <property type="entry name" value="7tm_1"/>
    <property type="match status" value="1"/>
</dbReference>
<accession>R7V2P9</accession>
<feature type="transmembrane region" description="Helical" evidence="5">
    <location>
        <begin position="302"/>
        <end position="321"/>
    </location>
</feature>
<dbReference type="PROSITE" id="PS50262">
    <property type="entry name" value="G_PROTEIN_RECEP_F1_2"/>
    <property type="match status" value="1"/>
</dbReference>
<dbReference type="Proteomes" id="UP000014760">
    <property type="component" value="Unassembled WGS sequence"/>
</dbReference>
<feature type="domain" description="G-protein coupled receptors family 1 profile" evidence="6">
    <location>
        <begin position="50"/>
        <end position="317"/>
    </location>
</feature>
<feature type="transmembrane region" description="Helical" evidence="5">
    <location>
        <begin position="254"/>
        <end position="272"/>
    </location>
</feature>
<sequence>METTHEMTAANTEAPALMSLKGNDSLLCAWYHITIRIILGGLLVIFGLFGNLLTILVIRRKRIKSRSMQMLLYLMVADSCLLCIYGTMTFIRPVIDLFGLSVASHNLKLIGIAYLSPVGNTVNQVIVFFTVSITWQRYVSVHTPHKAKAYTSAGVCRAVAFISILFSILFNLPSIFQFRLHLTFNGRLRISEANFAHSGMYTILYNSVLFYIITYILPVAALIFMAISLTKKLRESKRQTGRTATTLNNAKEDLTILVIVVACIFIVCQSFSPLRRVLMIYYVPIEVAVQCGQPLFFFGPVYLISFLVNSASNFIVFVCCARGFKKNVRTLLCVHNEVQPITLVAFTKTQQFNSQR</sequence>
<evidence type="ECO:0000256" key="1">
    <source>
        <dbReference type="ARBA" id="ARBA00004370"/>
    </source>
</evidence>
<dbReference type="PANTHER" id="PTHR46641">
    <property type="entry name" value="FMRFAMIDE RECEPTOR-RELATED"/>
    <property type="match status" value="1"/>
</dbReference>
<evidence type="ECO:0000313" key="8">
    <source>
        <dbReference type="EnsemblMetazoa" id="CapteP202562"/>
    </source>
</evidence>
<feature type="transmembrane region" description="Helical" evidence="5">
    <location>
        <begin position="29"/>
        <end position="58"/>
    </location>
</feature>
<feature type="transmembrane region" description="Helical" evidence="5">
    <location>
        <begin position="111"/>
        <end position="135"/>
    </location>
</feature>
<keyword evidence="9" id="KW-1185">Reference proteome</keyword>
<evidence type="ECO:0000256" key="3">
    <source>
        <dbReference type="ARBA" id="ARBA00022989"/>
    </source>
</evidence>
<proteinExistence type="predicted"/>
<dbReference type="GO" id="GO:0016020">
    <property type="term" value="C:membrane"/>
    <property type="evidence" value="ECO:0007669"/>
    <property type="project" value="UniProtKB-SubCell"/>
</dbReference>
<evidence type="ECO:0000256" key="4">
    <source>
        <dbReference type="ARBA" id="ARBA00023136"/>
    </source>
</evidence>
<dbReference type="InterPro" id="IPR017452">
    <property type="entry name" value="GPCR_Rhodpsn_7TM"/>
</dbReference>
<keyword evidence="4 5" id="KW-0472">Membrane</keyword>
<dbReference type="AlphaFoldDB" id="R7V2P9"/>
<dbReference type="OMA" id="CIVIREA"/>
<gene>
    <name evidence="7" type="ORF">CAPTEDRAFT_202562</name>
</gene>
<dbReference type="SUPFAM" id="SSF81321">
    <property type="entry name" value="Family A G protein-coupled receptor-like"/>
    <property type="match status" value="1"/>
</dbReference>
<dbReference type="InterPro" id="IPR052954">
    <property type="entry name" value="GPCR-Ligand_Int"/>
</dbReference>
<dbReference type="EMBL" id="KB295454">
    <property type="protein sequence ID" value="ELU13123.1"/>
    <property type="molecule type" value="Genomic_DNA"/>
</dbReference>
<dbReference type="GO" id="GO:0004930">
    <property type="term" value="F:G protein-coupled receptor activity"/>
    <property type="evidence" value="ECO:0007669"/>
    <property type="project" value="InterPro"/>
</dbReference>
<feature type="transmembrane region" description="Helical" evidence="5">
    <location>
        <begin position="208"/>
        <end position="229"/>
    </location>
</feature>
<comment type="subcellular location">
    <subcellularLocation>
        <location evidence="1">Membrane</location>
    </subcellularLocation>
</comment>
<organism evidence="7">
    <name type="scientific">Capitella teleta</name>
    <name type="common">Polychaete worm</name>
    <dbReference type="NCBI Taxonomy" id="283909"/>
    <lineage>
        <taxon>Eukaryota</taxon>
        <taxon>Metazoa</taxon>
        <taxon>Spiralia</taxon>
        <taxon>Lophotrochozoa</taxon>
        <taxon>Annelida</taxon>
        <taxon>Polychaeta</taxon>
        <taxon>Sedentaria</taxon>
        <taxon>Scolecida</taxon>
        <taxon>Capitellidae</taxon>
        <taxon>Capitella</taxon>
    </lineage>
</organism>
<dbReference type="EMBL" id="AMQN01005214">
    <property type="status" value="NOT_ANNOTATED_CDS"/>
    <property type="molecule type" value="Genomic_DNA"/>
</dbReference>
<dbReference type="PRINTS" id="PR00237">
    <property type="entry name" value="GPCRRHODOPSN"/>
</dbReference>
<evidence type="ECO:0000256" key="5">
    <source>
        <dbReference type="SAM" id="Phobius"/>
    </source>
</evidence>
<feature type="transmembrane region" description="Helical" evidence="5">
    <location>
        <begin position="155"/>
        <end position="176"/>
    </location>
</feature>
<protein>
    <recommendedName>
        <fullName evidence="6">G-protein coupled receptors family 1 profile domain-containing protein</fullName>
    </recommendedName>
</protein>
<reference evidence="9" key="1">
    <citation type="submission" date="2012-12" db="EMBL/GenBank/DDBJ databases">
        <authorList>
            <person name="Hellsten U."/>
            <person name="Grimwood J."/>
            <person name="Chapman J.A."/>
            <person name="Shapiro H."/>
            <person name="Aerts A."/>
            <person name="Otillar R.P."/>
            <person name="Terry A.Y."/>
            <person name="Boore J.L."/>
            <person name="Simakov O."/>
            <person name="Marletaz F."/>
            <person name="Cho S.-J."/>
            <person name="Edsinger-Gonzales E."/>
            <person name="Havlak P."/>
            <person name="Kuo D.-H."/>
            <person name="Larsson T."/>
            <person name="Lv J."/>
            <person name="Arendt D."/>
            <person name="Savage R."/>
            <person name="Osoegawa K."/>
            <person name="de Jong P."/>
            <person name="Lindberg D.R."/>
            <person name="Seaver E.C."/>
            <person name="Weisblat D.A."/>
            <person name="Putnam N.H."/>
            <person name="Grigoriev I.V."/>
            <person name="Rokhsar D.S."/>
        </authorList>
    </citation>
    <scope>NUCLEOTIDE SEQUENCE</scope>
    <source>
        <strain evidence="9">I ESC-2004</strain>
    </source>
</reference>
<evidence type="ECO:0000313" key="9">
    <source>
        <dbReference type="Proteomes" id="UP000014760"/>
    </source>
</evidence>
<evidence type="ECO:0000313" key="7">
    <source>
        <dbReference type="EMBL" id="ELU13123.1"/>
    </source>
</evidence>
<dbReference type="STRING" id="283909.R7V2P9"/>
<reference evidence="7 9" key="2">
    <citation type="journal article" date="2013" name="Nature">
        <title>Insights into bilaterian evolution from three spiralian genomes.</title>
        <authorList>
            <person name="Simakov O."/>
            <person name="Marletaz F."/>
            <person name="Cho S.J."/>
            <person name="Edsinger-Gonzales E."/>
            <person name="Havlak P."/>
            <person name="Hellsten U."/>
            <person name="Kuo D.H."/>
            <person name="Larsson T."/>
            <person name="Lv J."/>
            <person name="Arendt D."/>
            <person name="Savage R."/>
            <person name="Osoegawa K."/>
            <person name="de Jong P."/>
            <person name="Grimwood J."/>
            <person name="Chapman J.A."/>
            <person name="Shapiro H."/>
            <person name="Aerts A."/>
            <person name="Otillar R.P."/>
            <person name="Terry A.Y."/>
            <person name="Boore J.L."/>
            <person name="Grigoriev I.V."/>
            <person name="Lindberg D.R."/>
            <person name="Seaver E.C."/>
            <person name="Weisblat D.A."/>
            <person name="Putnam N.H."/>
            <person name="Rokhsar D.S."/>
        </authorList>
    </citation>
    <scope>NUCLEOTIDE SEQUENCE</scope>
    <source>
        <strain evidence="7 9">I ESC-2004</strain>
    </source>
</reference>
<reference evidence="8" key="3">
    <citation type="submission" date="2015-06" db="UniProtKB">
        <authorList>
            <consortium name="EnsemblMetazoa"/>
        </authorList>
    </citation>
    <scope>IDENTIFICATION</scope>
</reference>
<feature type="transmembrane region" description="Helical" evidence="5">
    <location>
        <begin position="70"/>
        <end position="91"/>
    </location>
</feature>
<dbReference type="HOGENOM" id="CLU_009579_24_7_1"/>
<dbReference type="PANTHER" id="PTHR46641:SF2">
    <property type="entry name" value="FMRFAMIDE RECEPTOR"/>
    <property type="match status" value="1"/>
</dbReference>
<keyword evidence="3 5" id="KW-1133">Transmembrane helix</keyword>
<evidence type="ECO:0000256" key="2">
    <source>
        <dbReference type="ARBA" id="ARBA00022692"/>
    </source>
</evidence>
<dbReference type="Gene3D" id="1.20.1070.10">
    <property type="entry name" value="Rhodopsin 7-helix transmembrane proteins"/>
    <property type="match status" value="1"/>
</dbReference>
<dbReference type="InterPro" id="IPR000276">
    <property type="entry name" value="GPCR_Rhodpsn"/>
</dbReference>
<name>R7V2P9_CAPTE</name>
<dbReference type="EnsemblMetazoa" id="CapteT202562">
    <property type="protein sequence ID" value="CapteP202562"/>
    <property type="gene ID" value="CapteG202562"/>
</dbReference>